<dbReference type="Pfam" id="PF14903">
    <property type="entry name" value="WG_beta_rep"/>
    <property type="match status" value="4"/>
</dbReference>
<dbReference type="AlphaFoldDB" id="A0A5J4FVF6"/>
<accession>A0A5J4FVF6</accession>
<dbReference type="EMBL" id="BKCF01000001">
    <property type="protein sequence ID" value="GEQ85218.1"/>
    <property type="molecule type" value="Genomic_DNA"/>
</dbReference>
<keyword evidence="1" id="KW-0732">Signal</keyword>
<evidence type="ECO:0000256" key="1">
    <source>
        <dbReference type="SAM" id="SignalP"/>
    </source>
</evidence>
<sequence length="376" mass="42628">MKKTTLFILTFMLTGGMFFAQELALVRENDQFGYIDTSGKFTIKPQFEKAASFSDGLAAAMKNDKWGFIDKSGNFIIEAKYDRVKPFMSGYALVLEEKQWNYIGKNGQVLQTPVKEKYYDFNEDGLAFYSVEKQYGLINTKSEVILTPSYDAIKPFVNGYARVKKSGKWGMIDKTGKIFVPVEYDEIGDYNNNGISVRKNDFFGILLNGKMNTISGADKVWDFPEGEKLTYARKDKLIGFVNNKGEWVIAPTFHKARAFSNGLAPVFNDDDWGFIDETGKEVIPFQYRDAETFAENGLAPVKVKKLWGFIDKSGKMVIPDEYLISAGGLSIFSKDNLKGFYNGFARVRFKKEWGFIDEKGNALGGKWYENAEVFSE</sequence>
<protein>
    <recommendedName>
        <fullName evidence="4">WG repeat-containing protein</fullName>
    </recommendedName>
</protein>
<organism evidence="2 3">
    <name type="scientific">Patiriisocius marinistellae</name>
    <dbReference type="NCBI Taxonomy" id="2494560"/>
    <lineage>
        <taxon>Bacteria</taxon>
        <taxon>Pseudomonadati</taxon>
        <taxon>Bacteroidota</taxon>
        <taxon>Flavobacteriia</taxon>
        <taxon>Flavobacteriales</taxon>
        <taxon>Flavobacteriaceae</taxon>
        <taxon>Patiriisocius</taxon>
    </lineage>
</organism>
<dbReference type="OrthoDB" id="5464673at2"/>
<dbReference type="SUPFAM" id="SSF69360">
    <property type="entry name" value="Cell wall binding repeat"/>
    <property type="match status" value="2"/>
</dbReference>
<evidence type="ECO:0000313" key="2">
    <source>
        <dbReference type="EMBL" id="GEQ85218.1"/>
    </source>
</evidence>
<dbReference type="PANTHER" id="PTHR37841:SF1">
    <property type="entry name" value="DUF3298 DOMAIN-CONTAINING PROTEIN"/>
    <property type="match status" value="1"/>
</dbReference>
<dbReference type="RefSeq" id="WP_151893147.1">
    <property type="nucleotide sequence ID" value="NZ_BKCF01000001.1"/>
</dbReference>
<name>A0A5J4FVF6_9FLAO</name>
<comment type="caution">
    <text evidence="2">The sequence shown here is derived from an EMBL/GenBank/DDBJ whole genome shotgun (WGS) entry which is preliminary data.</text>
</comment>
<keyword evidence="3" id="KW-1185">Reference proteome</keyword>
<proteinExistence type="predicted"/>
<gene>
    <name evidence="2" type="ORF">ULMS_07260</name>
</gene>
<reference evidence="2 3" key="1">
    <citation type="submission" date="2019-08" db="EMBL/GenBank/DDBJ databases">
        <title>Ulvibacter marinistellae sp. nov., isolated from a starfish, Patiria pectinifera.</title>
        <authorList>
            <person name="Kawano K."/>
            <person name="Ushijima N."/>
            <person name="Kihara M."/>
            <person name="Itoh H."/>
        </authorList>
    </citation>
    <scope>NUCLEOTIDE SEQUENCE [LARGE SCALE GENOMIC DNA]</scope>
    <source>
        <strain evidence="2 3">KK4</strain>
    </source>
</reference>
<evidence type="ECO:0008006" key="4">
    <source>
        <dbReference type="Google" id="ProtNLM"/>
    </source>
</evidence>
<feature type="chain" id="PRO_5023873406" description="WG repeat-containing protein" evidence="1">
    <location>
        <begin position="21"/>
        <end position="376"/>
    </location>
</feature>
<feature type="signal peptide" evidence="1">
    <location>
        <begin position="1"/>
        <end position="20"/>
    </location>
</feature>
<dbReference type="PANTHER" id="PTHR37841">
    <property type="entry name" value="GLR2918 PROTEIN"/>
    <property type="match status" value="1"/>
</dbReference>
<dbReference type="Proteomes" id="UP000326994">
    <property type="component" value="Unassembled WGS sequence"/>
</dbReference>
<dbReference type="InterPro" id="IPR032774">
    <property type="entry name" value="WG_beta_rep"/>
</dbReference>
<evidence type="ECO:0000313" key="3">
    <source>
        <dbReference type="Proteomes" id="UP000326994"/>
    </source>
</evidence>